<feature type="transmembrane region" description="Helical" evidence="8">
    <location>
        <begin position="58"/>
        <end position="78"/>
    </location>
</feature>
<dbReference type="GO" id="GO:0005886">
    <property type="term" value="C:plasma membrane"/>
    <property type="evidence" value="ECO:0007669"/>
    <property type="project" value="UniProtKB-SubCell"/>
</dbReference>
<comment type="subcellular location">
    <subcellularLocation>
        <location evidence="1">Cell membrane</location>
        <topology evidence="1">Multi-pass membrane protein</topology>
    </subcellularLocation>
</comment>
<protein>
    <submittedName>
        <fullName evidence="9">Antibiotic ABC transporter</fullName>
    </submittedName>
</protein>
<dbReference type="CDD" id="cd06550">
    <property type="entry name" value="TM_ABC_iron-siderophores_like"/>
    <property type="match status" value="1"/>
</dbReference>
<keyword evidence="7 8" id="KW-0472">Membrane</keyword>
<evidence type="ECO:0000313" key="9">
    <source>
        <dbReference type="EMBL" id="RSU07330.1"/>
    </source>
</evidence>
<dbReference type="InterPro" id="IPR037294">
    <property type="entry name" value="ABC_BtuC-like"/>
</dbReference>
<feature type="transmembrane region" description="Helical" evidence="8">
    <location>
        <begin position="114"/>
        <end position="135"/>
    </location>
</feature>
<evidence type="ECO:0000256" key="2">
    <source>
        <dbReference type="ARBA" id="ARBA00007935"/>
    </source>
</evidence>
<evidence type="ECO:0000313" key="10">
    <source>
        <dbReference type="Proteomes" id="UP000288669"/>
    </source>
</evidence>
<reference evidence="9 10" key="1">
    <citation type="submission" date="2017-05" db="EMBL/GenBank/DDBJ databases">
        <title>Vagococcus spp. assemblies.</title>
        <authorList>
            <person name="Gulvik C.A."/>
        </authorList>
    </citation>
    <scope>NUCLEOTIDE SEQUENCE [LARGE SCALE GENOMIC DNA]</scope>
    <source>
        <strain evidence="9 10">DSM 24756</strain>
    </source>
</reference>
<evidence type="ECO:0000256" key="1">
    <source>
        <dbReference type="ARBA" id="ARBA00004651"/>
    </source>
</evidence>
<name>A0A430AHE0_9ENTE</name>
<evidence type="ECO:0000256" key="3">
    <source>
        <dbReference type="ARBA" id="ARBA00022448"/>
    </source>
</evidence>
<feature type="transmembrane region" description="Helical" evidence="8">
    <location>
        <begin position="90"/>
        <end position="108"/>
    </location>
</feature>
<feature type="transmembrane region" description="Helical" evidence="8">
    <location>
        <begin position="7"/>
        <end position="28"/>
    </location>
</feature>
<dbReference type="PANTHER" id="PTHR30472:SF30">
    <property type="entry name" value="IRON-UPTAKE SYSTEM PERMEASE PROTEIN FEUB"/>
    <property type="match status" value="1"/>
</dbReference>
<dbReference type="Gene3D" id="1.10.3470.10">
    <property type="entry name" value="ABC transporter involved in vitamin B12 uptake, BtuC"/>
    <property type="match status" value="1"/>
</dbReference>
<dbReference type="OrthoDB" id="9811721at2"/>
<dbReference type="Proteomes" id="UP000288669">
    <property type="component" value="Unassembled WGS sequence"/>
</dbReference>
<feature type="transmembrane region" description="Helical" evidence="8">
    <location>
        <begin position="147"/>
        <end position="172"/>
    </location>
</feature>
<evidence type="ECO:0000256" key="7">
    <source>
        <dbReference type="ARBA" id="ARBA00023136"/>
    </source>
</evidence>
<keyword evidence="5 8" id="KW-0812">Transmembrane</keyword>
<comment type="caution">
    <text evidence="9">The sequence shown here is derived from an EMBL/GenBank/DDBJ whole genome shotgun (WGS) entry which is preliminary data.</text>
</comment>
<comment type="similarity">
    <text evidence="2">Belongs to the binding-protein-dependent transport system permease family. FecCD subfamily.</text>
</comment>
<dbReference type="PANTHER" id="PTHR30472">
    <property type="entry name" value="FERRIC ENTEROBACTIN TRANSPORT SYSTEM PERMEASE PROTEIN"/>
    <property type="match status" value="1"/>
</dbReference>
<evidence type="ECO:0000256" key="4">
    <source>
        <dbReference type="ARBA" id="ARBA00022475"/>
    </source>
</evidence>
<feature type="transmembrane region" description="Helical" evidence="8">
    <location>
        <begin position="235"/>
        <end position="257"/>
    </location>
</feature>
<proteinExistence type="inferred from homology"/>
<feature type="transmembrane region" description="Helical" evidence="8">
    <location>
        <begin position="307"/>
        <end position="323"/>
    </location>
</feature>
<dbReference type="GO" id="GO:0033214">
    <property type="term" value="P:siderophore-iron import into cell"/>
    <property type="evidence" value="ECO:0007669"/>
    <property type="project" value="TreeGrafter"/>
</dbReference>
<gene>
    <name evidence="9" type="ORF">CBF30_08755</name>
</gene>
<dbReference type="InterPro" id="IPR000522">
    <property type="entry name" value="ABC_transptr_permease_BtuC"/>
</dbReference>
<dbReference type="RefSeq" id="WP_126825306.1">
    <property type="nucleotide sequence ID" value="NZ_JBHLWU010000002.1"/>
</dbReference>
<accession>A0A430AHE0</accession>
<dbReference type="SUPFAM" id="SSF81345">
    <property type="entry name" value="ABC transporter involved in vitamin B12 uptake, BtuC"/>
    <property type="match status" value="1"/>
</dbReference>
<keyword evidence="10" id="KW-1185">Reference proteome</keyword>
<dbReference type="AlphaFoldDB" id="A0A430AHE0"/>
<dbReference type="Pfam" id="PF01032">
    <property type="entry name" value="FecCD"/>
    <property type="match status" value="1"/>
</dbReference>
<evidence type="ECO:0000256" key="8">
    <source>
        <dbReference type="SAM" id="Phobius"/>
    </source>
</evidence>
<keyword evidence="6 8" id="KW-1133">Transmembrane helix</keyword>
<dbReference type="GO" id="GO:0022857">
    <property type="term" value="F:transmembrane transporter activity"/>
    <property type="evidence" value="ECO:0007669"/>
    <property type="project" value="InterPro"/>
</dbReference>
<evidence type="ECO:0000256" key="6">
    <source>
        <dbReference type="ARBA" id="ARBA00022989"/>
    </source>
</evidence>
<dbReference type="EMBL" id="NGJZ01000002">
    <property type="protein sequence ID" value="RSU07330.1"/>
    <property type="molecule type" value="Genomic_DNA"/>
</dbReference>
<feature type="transmembrane region" description="Helical" evidence="8">
    <location>
        <begin position="192"/>
        <end position="209"/>
    </location>
</feature>
<organism evidence="9 10">
    <name type="scientific">Vagococcus entomophilus</name>
    <dbReference type="NCBI Taxonomy" id="1160095"/>
    <lineage>
        <taxon>Bacteria</taxon>
        <taxon>Bacillati</taxon>
        <taxon>Bacillota</taxon>
        <taxon>Bacilli</taxon>
        <taxon>Lactobacillales</taxon>
        <taxon>Enterococcaceae</taxon>
        <taxon>Vagococcus</taxon>
    </lineage>
</organism>
<keyword evidence="3" id="KW-0813">Transport</keyword>
<evidence type="ECO:0000256" key="5">
    <source>
        <dbReference type="ARBA" id="ARBA00022692"/>
    </source>
</evidence>
<sequence>MIRFNKVVGVSLLLFVTILSFSLLSLQFNLDFTMVKFYDTVSHYDSNNQEHVLLMSRFARILVALLVGASLSLSGLLMQLQYQNDLADPSLMGISEGSALAISLMMIFRPEASMLEKICLSLVGSVLTSTLLSFISKKLINNQNRLGLPLLGIVLSMLLSSATTFIVSYFNIAQSVSAWYASRLYRVSLVDVWYFLPFLIMGIFFLLILRKELNIFAFGQDITTVIGMNRKMVSLLLSGLVVLFTGVSVAVVGRLAFIGLVVPHISKLLIGKKYSDNILLVPMLGASLVLVSDYLSRLVNAPFETPISVVIAMIGVPLFLYLIRKGNTFSYDT</sequence>
<keyword evidence="4" id="KW-1003">Cell membrane</keyword>